<name>A0AC35TU72_9BILA</name>
<evidence type="ECO:0000313" key="2">
    <source>
        <dbReference type="WBParaSite" id="RSKR_0000444400.1"/>
    </source>
</evidence>
<dbReference type="WBParaSite" id="RSKR_0000444400.1">
    <property type="protein sequence ID" value="RSKR_0000444400.1"/>
    <property type="gene ID" value="RSKR_0000444400"/>
</dbReference>
<protein>
    <submittedName>
        <fullName evidence="2">Coiled-coil domain-containing protein 47</fullName>
    </submittedName>
</protein>
<dbReference type="Proteomes" id="UP000095286">
    <property type="component" value="Unplaced"/>
</dbReference>
<reference evidence="2" key="1">
    <citation type="submission" date="2016-11" db="UniProtKB">
        <authorList>
            <consortium name="WormBaseParasite"/>
        </authorList>
    </citation>
    <scope>IDENTIFICATION</scope>
    <source>
        <strain evidence="2">KR3021</strain>
    </source>
</reference>
<evidence type="ECO:0000313" key="1">
    <source>
        <dbReference type="Proteomes" id="UP000095286"/>
    </source>
</evidence>
<sequence>MKTSRYLILLVSLCLISVTVSARESFDSIIDDDNEFASFDDNEIDAAHAGPDQANVQKGSEPEIEQQDIVNDFEDATPETKQDSAEFDKELESEEDAKPIETEQVEMPKLQFADIPEHLRSNWFTYKFEILIIVAMVIYGLNYGYGSNANSNIAFNWFNANLPYWHTKYALVADNGVSDNLDGDVLLKITDNLFQVFCSGKTGYENMLTQLRLNKRQDLIGTIIDHVQINSDSVVQRNTLCTGELDQVVFCCGNRTELLAYCKTVNDLSTFATIRSTDKLNLPRTWAVMAEINEYVTTILDSNTVEFLRNNAKYFNYIHISESYTGTVNQEGAEVVLTLPEKDSVVIVSMNLIDQVENEVVNEEINRFIDTLTEKARKLRLSKEGRAKTEKNRVAAEATFYKQTHALRQEKMQERRDDKIRSLKQKIEEETDPEKQRKLAKAEEKREAKSKAPKVKTLKTR</sequence>
<organism evidence="1 2">
    <name type="scientific">Rhabditophanes sp. KR3021</name>
    <dbReference type="NCBI Taxonomy" id="114890"/>
    <lineage>
        <taxon>Eukaryota</taxon>
        <taxon>Metazoa</taxon>
        <taxon>Ecdysozoa</taxon>
        <taxon>Nematoda</taxon>
        <taxon>Chromadorea</taxon>
        <taxon>Rhabditida</taxon>
        <taxon>Tylenchina</taxon>
        <taxon>Panagrolaimomorpha</taxon>
        <taxon>Strongyloidoidea</taxon>
        <taxon>Alloionematidae</taxon>
        <taxon>Rhabditophanes</taxon>
    </lineage>
</organism>
<proteinExistence type="predicted"/>
<accession>A0AC35TU72</accession>